<evidence type="ECO:0000313" key="1">
    <source>
        <dbReference type="EMBL" id="KAK8054954.1"/>
    </source>
</evidence>
<reference evidence="1 2" key="1">
    <citation type="submission" date="2023-01" db="EMBL/GenBank/DDBJ databases">
        <title>Analysis of 21 Apiospora genomes using comparative genomics revels a genus with tremendous synthesis potential of carbohydrate active enzymes and secondary metabolites.</title>
        <authorList>
            <person name="Sorensen T."/>
        </authorList>
    </citation>
    <scope>NUCLEOTIDE SEQUENCE [LARGE SCALE GENOMIC DNA]</scope>
    <source>
        <strain evidence="1 2">CBS 33761</strain>
    </source>
</reference>
<organism evidence="1 2">
    <name type="scientific">Apiospora rasikravindrae</name>
    <dbReference type="NCBI Taxonomy" id="990691"/>
    <lineage>
        <taxon>Eukaryota</taxon>
        <taxon>Fungi</taxon>
        <taxon>Dikarya</taxon>
        <taxon>Ascomycota</taxon>
        <taxon>Pezizomycotina</taxon>
        <taxon>Sordariomycetes</taxon>
        <taxon>Xylariomycetidae</taxon>
        <taxon>Amphisphaeriales</taxon>
        <taxon>Apiosporaceae</taxon>
        <taxon>Apiospora</taxon>
    </lineage>
</organism>
<accession>A0ABR1U7V1</accession>
<comment type="caution">
    <text evidence="1">The sequence shown here is derived from an EMBL/GenBank/DDBJ whole genome shotgun (WGS) entry which is preliminary data.</text>
</comment>
<protein>
    <submittedName>
        <fullName evidence="1">Uncharacterized protein</fullName>
    </submittedName>
</protein>
<name>A0ABR1U7V1_9PEZI</name>
<dbReference type="EMBL" id="JAQQWK010000001">
    <property type="protein sequence ID" value="KAK8054954.1"/>
    <property type="molecule type" value="Genomic_DNA"/>
</dbReference>
<sequence>MDSDPDSDGAKHAIGWESEEGFEQAASWEELYDERRYIKARCTYCCFAIQEEESVVVQAWYEGRMSAPFPWKAENEWFDRTLHIFFCVPPIDDQEREAPAWHESCFRFGKDKLGMRMGGRIHGMSRYQFQPPPEYDRRRFVRLQGEVGQCVRAKFPALPMDVCLVVAEYLVREYATWLVDSFWADEEMEEMDPFCEVDLQRDVWGRYVYFEETPYLAGLSNEPGPDYPTHILRAAPSNGTIVHTVADHQDIRFL</sequence>
<keyword evidence="2" id="KW-1185">Reference proteome</keyword>
<proteinExistence type="predicted"/>
<dbReference type="Proteomes" id="UP001444661">
    <property type="component" value="Unassembled WGS sequence"/>
</dbReference>
<evidence type="ECO:0000313" key="2">
    <source>
        <dbReference type="Proteomes" id="UP001444661"/>
    </source>
</evidence>
<gene>
    <name evidence="1" type="ORF">PG993_000181</name>
</gene>